<keyword evidence="7" id="KW-0456">Lyase</keyword>
<dbReference type="InterPro" id="IPR036590">
    <property type="entry name" value="SRAP-like"/>
</dbReference>
<keyword evidence="10" id="KW-1185">Reference proteome</keyword>
<evidence type="ECO:0000256" key="5">
    <source>
        <dbReference type="ARBA" id="ARBA00023124"/>
    </source>
</evidence>
<keyword evidence="6" id="KW-0238">DNA-binding</keyword>
<dbReference type="EMBL" id="PPTF01000072">
    <property type="protein sequence ID" value="POA97717.1"/>
    <property type="molecule type" value="Genomic_DNA"/>
</dbReference>
<evidence type="ECO:0000313" key="9">
    <source>
        <dbReference type="EMBL" id="POA97717.1"/>
    </source>
</evidence>
<keyword evidence="5" id="KW-0190">Covalent protein-DNA linkage</keyword>
<dbReference type="PANTHER" id="PTHR13604">
    <property type="entry name" value="DC12-RELATED"/>
    <property type="match status" value="1"/>
</dbReference>
<dbReference type="GO" id="GO:0003697">
    <property type="term" value="F:single-stranded DNA binding"/>
    <property type="evidence" value="ECO:0007669"/>
    <property type="project" value="InterPro"/>
</dbReference>
<evidence type="ECO:0000256" key="6">
    <source>
        <dbReference type="ARBA" id="ARBA00023125"/>
    </source>
</evidence>
<dbReference type="Pfam" id="PF02586">
    <property type="entry name" value="SRAP"/>
    <property type="match status" value="1"/>
</dbReference>
<evidence type="ECO:0000256" key="1">
    <source>
        <dbReference type="ARBA" id="ARBA00008136"/>
    </source>
</evidence>
<keyword evidence="2 8" id="KW-0645">Protease</keyword>
<dbReference type="Proteomes" id="UP000236416">
    <property type="component" value="Unassembled WGS sequence"/>
</dbReference>
<keyword evidence="3" id="KW-0227">DNA damage</keyword>
<evidence type="ECO:0000256" key="8">
    <source>
        <dbReference type="RuleBase" id="RU364100"/>
    </source>
</evidence>
<dbReference type="Gene3D" id="3.90.1680.10">
    <property type="entry name" value="SOS response associated peptidase-like"/>
    <property type="match status" value="1"/>
</dbReference>
<gene>
    <name evidence="9" type="ORF">C2134_15615</name>
</gene>
<proteinExistence type="inferred from homology"/>
<accession>A0A2K4MKV1</accession>
<comment type="similarity">
    <text evidence="1 8">Belongs to the SOS response-associated peptidase family.</text>
</comment>
<dbReference type="GO" id="GO:0016829">
    <property type="term" value="F:lyase activity"/>
    <property type="evidence" value="ECO:0007669"/>
    <property type="project" value="UniProtKB-KW"/>
</dbReference>
<reference evidence="9 10" key="1">
    <citation type="submission" date="2018-01" db="EMBL/GenBank/DDBJ databases">
        <title>Genomic Sequence of Chromobacterium MWU13-2610 from wild cranberry bogs within the Cape Cod National Seashore.</title>
        <authorList>
            <person name="O'Hara-Hanley K."/>
            <person name="Soby S."/>
            <person name="Harrison A."/>
        </authorList>
    </citation>
    <scope>NUCLEOTIDE SEQUENCE [LARGE SCALE GENOMIC DNA]</scope>
    <source>
        <strain evidence="9 10">MWU13-2610</strain>
    </source>
</reference>
<dbReference type="InterPro" id="IPR003738">
    <property type="entry name" value="SRAP"/>
</dbReference>
<dbReference type="SUPFAM" id="SSF143081">
    <property type="entry name" value="BB1717-like"/>
    <property type="match status" value="1"/>
</dbReference>
<organism evidence="9 10">
    <name type="scientific">Chromobacterium sinusclupearum</name>
    <dbReference type="NCBI Taxonomy" id="2077146"/>
    <lineage>
        <taxon>Bacteria</taxon>
        <taxon>Pseudomonadati</taxon>
        <taxon>Pseudomonadota</taxon>
        <taxon>Betaproteobacteria</taxon>
        <taxon>Neisseriales</taxon>
        <taxon>Chromobacteriaceae</taxon>
        <taxon>Chromobacterium</taxon>
    </lineage>
</organism>
<protein>
    <recommendedName>
        <fullName evidence="8">Abasic site processing protein</fullName>
        <ecNumber evidence="8">3.4.-.-</ecNumber>
    </recommendedName>
</protein>
<dbReference type="EC" id="3.4.-.-" evidence="8"/>
<name>A0A2K4MKV1_9NEIS</name>
<dbReference type="GO" id="GO:0106300">
    <property type="term" value="P:protein-DNA covalent cross-linking repair"/>
    <property type="evidence" value="ECO:0007669"/>
    <property type="project" value="InterPro"/>
</dbReference>
<dbReference type="GO" id="GO:0006508">
    <property type="term" value="P:proteolysis"/>
    <property type="evidence" value="ECO:0007669"/>
    <property type="project" value="UniProtKB-KW"/>
</dbReference>
<keyword evidence="4 8" id="KW-0378">Hydrolase</keyword>
<evidence type="ECO:0000256" key="3">
    <source>
        <dbReference type="ARBA" id="ARBA00022763"/>
    </source>
</evidence>
<dbReference type="PANTHER" id="PTHR13604:SF0">
    <property type="entry name" value="ABASIC SITE PROCESSING PROTEIN HMCES"/>
    <property type="match status" value="1"/>
</dbReference>
<dbReference type="GO" id="GO:0008233">
    <property type="term" value="F:peptidase activity"/>
    <property type="evidence" value="ECO:0007669"/>
    <property type="project" value="UniProtKB-KW"/>
</dbReference>
<comment type="caution">
    <text evidence="9">The sequence shown here is derived from an EMBL/GenBank/DDBJ whole genome shotgun (WGS) entry which is preliminary data.</text>
</comment>
<evidence type="ECO:0000313" key="10">
    <source>
        <dbReference type="Proteomes" id="UP000236416"/>
    </source>
</evidence>
<dbReference type="AlphaFoldDB" id="A0A2K4MKV1"/>
<sequence length="214" mass="24194">MCVNFQTPSPNQLRAFFAVEPGDGQWQDEAWQDYLAPILTRDGVRLASYGFIPKRHQPAGVRLSTMNARAETLGQLRSYRDAWHNCQLCLVPMRAFFEPCYESGRAVRMRIGLADGAPFAVAGLWREWREADGSVSASFTQITINADHHPLMRRMHRPGDEKRTLVIVSPSQYDAWLNCRNPETARAFLAAWPAEFMAAEPETPDPPLQGSLFD</sequence>
<evidence type="ECO:0000256" key="7">
    <source>
        <dbReference type="ARBA" id="ARBA00023239"/>
    </source>
</evidence>
<evidence type="ECO:0000256" key="2">
    <source>
        <dbReference type="ARBA" id="ARBA00022670"/>
    </source>
</evidence>
<evidence type="ECO:0000256" key="4">
    <source>
        <dbReference type="ARBA" id="ARBA00022801"/>
    </source>
</evidence>